<dbReference type="RefSeq" id="WP_337107425.1">
    <property type="nucleotide sequence ID" value="NZ_JAPYKS010000013.1"/>
</dbReference>
<evidence type="ECO:0008006" key="3">
    <source>
        <dbReference type="Google" id="ProtNLM"/>
    </source>
</evidence>
<protein>
    <recommendedName>
        <fullName evidence="3">Phage tail protein</fullName>
    </recommendedName>
</protein>
<dbReference type="Proteomes" id="UP001387293">
    <property type="component" value="Unassembled WGS sequence"/>
</dbReference>
<gene>
    <name evidence="1" type="ORF">O7A60_18285</name>
</gene>
<name>A0ABU8KZ60_9HYPH</name>
<evidence type="ECO:0000313" key="2">
    <source>
        <dbReference type="Proteomes" id="UP001387293"/>
    </source>
</evidence>
<accession>A0ABU8KZ60</accession>
<evidence type="ECO:0000313" key="1">
    <source>
        <dbReference type="EMBL" id="MEI9410702.1"/>
    </source>
</evidence>
<comment type="caution">
    <text evidence="1">The sequence shown here is derived from an EMBL/GenBank/DDBJ whole genome shotgun (WGS) entry which is preliminary data.</text>
</comment>
<organism evidence="1 2">
    <name type="scientific">Mesorhizobium salmacidum</name>
    <dbReference type="NCBI Taxonomy" id="3015171"/>
    <lineage>
        <taxon>Bacteria</taxon>
        <taxon>Pseudomonadati</taxon>
        <taxon>Pseudomonadota</taxon>
        <taxon>Alphaproteobacteria</taxon>
        <taxon>Hyphomicrobiales</taxon>
        <taxon>Phyllobacteriaceae</taxon>
        <taxon>Mesorhizobium</taxon>
    </lineage>
</organism>
<reference evidence="1 2" key="1">
    <citation type="submission" date="2022-12" db="EMBL/GenBank/DDBJ databases">
        <authorList>
            <person name="Muema E."/>
        </authorList>
    </citation>
    <scope>NUCLEOTIDE SEQUENCE [LARGE SCALE GENOMIC DNA]</scope>
    <source>
        <strain evidence="2">1326</strain>
    </source>
</reference>
<keyword evidence="2" id="KW-1185">Reference proteome</keyword>
<proteinExistence type="predicted"/>
<sequence>MVAYNKFQPFSEALAEKLHNLGSDQLKIALCDAAHAPVAGNAQLSDLTQVSYTNLSSRNVTTSTSAQTGGTYKLTLADLVLLASGGSVAPFRYAVLYNDTAANDELIGWFDYGADLTLLSGNSFTIDFDGSGGALTLA</sequence>
<dbReference type="EMBL" id="JAPYKS010000013">
    <property type="protein sequence ID" value="MEI9410702.1"/>
    <property type="molecule type" value="Genomic_DNA"/>
</dbReference>